<keyword evidence="4" id="KW-0010">Activator</keyword>
<protein>
    <submittedName>
        <fullName evidence="7">LysR substrate-binding domain-containing protein</fullName>
    </submittedName>
</protein>
<dbReference type="GO" id="GO:0003677">
    <property type="term" value="F:DNA binding"/>
    <property type="evidence" value="ECO:0007669"/>
    <property type="project" value="UniProtKB-KW"/>
</dbReference>
<feature type="domain" description="HTH lysR-type" evidence="6">
    <location>
        <begin position="1"/>
        <end position="58"/>
    </location>
</feature>
<reference evidence="7" key="1">
    <citation type="submission" date="2022-08" db="EMBL/GenBank/DDBJ databases">
        <title>Complete Genome Sequences of 2 Bosea sp. soil isolates.</title>
        <authorList>
            <person name="Alvarez Arevalo M."/>
            <person name="Sterndorff E.B."/>
            <person name="Faurdal D."/>
            <person name="Joergensen T.S."/>
            <person name="Weber T."/>
        </authorList>
    </citation>
    <scope>NUCLEOTIDE SEQUENCE</scope>
    <source>
        <strain evidence="7">NBC_00436</strain>
    </source>
</reference>
<keyword evidence="3" id="KW-0238">DNA-binding</keyword>
<evidence type="ECO:0000259" key="6">
    <source>
        <dbReference type="PROSITE" id="PS50931"/>
    </source>
</evidence>
<dbReference type="InterPro" id="IPR036390">
    <property type="entry name" value="WH_DNA-bd_sf"/>
</dbReference>
<dbReference type="Pfam" id="PF03466">
    <property type="entry name" value="LysR_substrate"/>
    <property type="match status" value="1"/>
</dbReference>
<evidence type="ECO:0000256" key="3">
    <source>
        <dbReference type="ARBA" id="ARBA00023125"/>
    </source>
</evidence>
<name>A0A9E7ZR62_9HYPH</name>
<dbReference type="PROSITE" id="PS50931">
    <property type="entry name" value="HTH_LYSR"/>
    <property type="match status" value="1"/>
</dbReference>
<dbReference type="InterPro" id="IPR036388">
    <property type="entry name" value="WH-like_DNA-bd_sf"/>
</dbReference>
<evidence type="ECO:0000256" key="2">
    <source>
        <dbReference type="ARBA" id="ARBA00023015"/>
    </source>
</evidence>
<dbReference type="SUPFAM" id="SSF53850">
    <property type="entry name" value="Periplasmic binding protein-like II"/>
    <property type="match status" value="1"/>
</dbReference>
<dbReference type="CDD" id="cd08433">
    <property type="entry name" value="PBP2_Nac"/>
    <property type="match status" value="1"/>
</dbReference>
<evidence type="ECO:0000256" key="5">
    <source>
        <dbReference type="ARBA" id="ARBA00023163"/>
    </source>
</evidence>
<comment type="similarity">
    <text evidence="1">Belongs to the LysR transcriptional regulatory family.</text>
</comment>
<dbReference type="PANTHER" id="PTHR30293">
    <property type="entry name" value="TRANSCRIPTIONAL REGULATORY PROTEIN NAC-RELATED"/>
    <property type="match status" value="1"/>
</dbReference>
<dbReference type="GO" id="GO:0003700">
    <property type="term" value="F:DNA-binding transcription factor activity"/>
    <property type="evidence" value="ECO:0007669"/>
    <property type="project" value="InterPro"/>
</dbReference>
<dbReference type="GO" id="GO:2000142">
    <property type="term" value="P:regulation of DNA-templated transcription initiation"/>
    <property type="evidence" value="ECO:0007669"/>
    <property type="project" value="TreeGrafter"/>
</dbReference>
<dbReference type="EMBL" id="CP102774">
    <property type="protein sequence ID" value="UZF85457.1"/>
    <property type="molecule type" value="Genomic_DNA"/>
</dbReference>
<dbReference type="Pfam" id="PF00126">
    <property type="entry name" value="HTH_1"/>
    <property type="match status" value="1"/>
</dbReference>
<evidence type="ECO:0000313" key="7">
    <source>
        <dbReference type="EMBL" id="UZF85457.1"/>
    </source>
</evidence>
<dbReference type="FunFam" id="1.10.10.10:FF:000001">
    <property type="entry name" value="LysR family transcriptional regulator"/>
    <property type="match status" value="1"/>
</dbReference>
<proteinExistence type="inferred from homology"/>
<dbReference type="Gene3D" id="3.40.190.290">
    <property type="match status" value="1"/>
</dbReference>
<accession>A0A9E7ZR62</accession>
<dbReference type="PRINTS" id="PR00039">
    <property type="entry name" value="HTHLYSR"/>
</dbReference>
<keyword evidence="2" id="KW-0805">Transcription regulation</keyword>
<dbReference type="InterPro" id="IPR005119">
    <property type="entry name" value="LysR_subst-bd"/>
</dbReference>
<organism evidence="7">
    <name type="scientific">Bosea sp. NBC_00436</name>
    <dbReference type="NCBI Taxonomy" id="2969620"/>
    <lineage>
        <taxon>Bacteria</taxon>
        <taxon>Pseudomonadati</taxon>
        <taxon>Pseudomonadota</taxon>
        <taxon>Alphaproteobacteria</taxon>
        <taxon>Hyphomicrobiales</taxon>
        <taxon>Boseaceae</taxon>
        <taxon>Bosea</taxon>
    </lineage>
</organism>
<gene>
    <name evidence="7" type="ORF">NWE54_16680</name>
</gene>
<dbReference type="PANTHER" id="PTHR30293:SF0">
    <property type="entry name" value="NITROGEN ASSIMILATION REGULATORY PROTEIN NAC"/>
    <property type="match status" value="1"/>
</dbReference>
<dbReference type="Gene3D" id="1.10.10.10">
    <property type="entry name" value="Winged helix-like DNA-binding domain superfamily/Winged helix DNA-binding domain"/>
    <property type="match status" value="1"/>
</dbReference>
<dbReference type="SUPFAM" id="SSF46785">
    <property type="entry name" value="Winged helix' DNA-binding domain"/>
    <property type="match status" value="1"/>
</dbReference>
<dbReference type="InterPro" id="IPR000847">
    <property type="entry name" value="LysR_HTH_N"/>
</dbReference>
<evidence type="ECO:0000256" key="1">
    <source>
        <dbReference type="ARBA" id="ARBA00009437"/>
    </source>
</evidence>
<evidence type="ECO:0000256" key="4">
    <source>
        <dbReference type="ARBA" id="ARBA00023159"/>
    </source>
</evidence>
<sequence>MDIRQLRVFSTVAEFGSFSRAAVALSLGQPVLSRQIKALEAELGVELLYRNGRGVVLTEAGKLLDGYAKGILEQMSRAETEIAALRSNPRGTIAIGMPPSVGVVLTTPLVKGFRDRFPLVSMRVVEGFSGHVLEWLVNGRIDVAVLYNAPRMSNLVSEPLVQDELFLLGAAEDPCRLPEGPVQASLLAELPMILPSRPHGLRLVLDQLLASAGITPRIDLEVEAMPSTLNLVQQGIGYTILSYSSVHHLVTAGRIKYWPIRNPSLSRDLILATSSQRPITQAIRALTETVRREVKRLKKEGLWEPPGSRLC</sequence>
<keyword evidence="5" id="KW-0804">Transcription</keyword>
<dbReference type="AlphaFoldDB" id="A0A9E7ZR62"/>